<dbReference type="InterPro" id="IPR032305">
    <property type="entry name" value="GTP-bd_M"/>
</dbReference>
<dbReference type="InterPro" id="IPR027417">
    <property type="entry name" value="P-loop_NTPase"/>
</dbReference>
<feature type="binding site" evidence="8">
    <location>
        <position position="221"/>
    </location>
    <ligand>
        <name>Mg(2+)</name>
        <dbReference type="ChEBI" id="CHEBI:18420"/>
    </ligand>
</feature>
<dbReference type="SUPFAM" id="SSF52540">
    <property type="entry name" value="P-loop containing nucleoside triphosphate hydrolases"/>
    <property type="match status" value="1"/>
</dbReference>
<dbReference type="Pfam" id="PF16360">
    <property type="entry name" value="GTP-bdg_M"/>
    <property type="match status" value="1"/>
</dbReference>
<dbReference type="CDD" id="cd01878">
    <property type="entry name" value="HflX"/>
    <property type="match status" value="1"/>
</dbReference>
<dbReference type="GO" id="GO:0005737">
    <property type="term" value="C:cytoplasm"/>
    <property type="evidence" value="ECO:0007669"/>
    <property type="project" value="UniProtKB-SubCell"/>
</dbReference>
<keyword evidence="12" id="KW-1185">Reference proteome</keyword>
<comment type="subcellular location">
    <subcellularLocation>
        <location evidence="6">Cytoplasm</location>
    </subcellularLocation>
    <text evidence="6">May associate with membranes.</text>
</comment>
<dbReference type="Pfam" id="PF13167">
    <property type="entry name" value="GTP-bdg_N"/>
    <property type="match status" value="1"/>
</dbReference>
<evidence type="ECO:0000256" key="4">
    <source>
        <dbReference type="ARBA" id="ARBA00022842"/>
    </source>
</evidence>
<dbReference type="GO" id="GO:0046872">
    <property type="term" value="F:metal ion binding"/>
    <property type="evidence" value="ECO:0007669"/>
    <property type="project" value="UniProtKB-KW"/>
</dbReference>
<evidence type="ECO:0000256" key="7">
    <source>
        <dbReference type="PIRSR" id="PIRSR006809-1"/>
    </source>
</evidence>
<evidence type="ECO:0000256" key="9">
    <source>
        <dbReference type="SAM" id="Coils"/>
    </source>
</evidence>
<evidence type="ECO:0000256" key="5">
    <source>
        <dbReference type="ARBA" id="ARBA00023134"/>
    </source>
</evidence>
<keyword evidence="9" id="KW-0175">Coiled coil</keyword>
<organism evidence="11 12">
    <name type="scientific">Anaeromicrobium sediminis</name>
    <dbReference type="NCBI Taxonomy" id="1478221"/>
    <lineage>
        <taxon>Bacteria</taxon>
        <taxon>Bacillati</taxon>
        <taxon>Bacillota</taxon>
        <taxon>Clostridia</taxon>
        <taxon>Peptostreptococcales</taxon>
        <taxon>Thermotaleaceae</taxon>
        <taxon>Anaeromicrobium</taxon>
    </lineage>
</organism>
<gene>
    <name evidence="6 11" type="primary">hflX</name>
    <name evidence="11" type="ORF">CCE28_12475</name>
</gene>
<comment type="caution">
    <text evidence="11">The sequence shown here is derived from an EMBL/GenBank/DDBJ whole genome shotgun (WGS) entry which is preliminary data.</text>
</comment>
<reference evidence="11 12" key="1">
    <citation type="submission" date="2017-06" db="EMBL/GenBank/DDBJ databases">
        <title>Draft genome sequence of anaerobic fermentative bacterium Anaeromicrobium sediminis DY2726D isolated from West Pacific Ocean sediments.</title>
        <authorList>
            <person name="Zeng X."/>
        </authorList>
    </citation>
    <scope>NUCLEOTIDE SEQUENCE [LARGE SCALE GENOMIC DNA]</scope>
    <source>
        <strain evidence="11 12">DY2726D</strain>
    </source>
</reference>
<comment type="function">
    <text evidence="6">GTPase that associates with the 50S ribosomal subunit and may have a role during protein synthesis or ribosome biogenesis.</text>
</comment>
<keyword evidence="5 6" id="KW-0342">GTP-binding</keyword>
<evidence type="ECO:0000313" key="12">
    <source>
        <dbReference type="Proteomes" id="UP000216024"/>
    </source>
</evidence>
<comment type="similarity">
    <text evidence="6">Belongs to the TRAFAC class OBG-HflX-like GTPase superfamily. HflX GTPase family.</text>
</comment>
<dbReference type="PROSITE" id="PS51705">
    <property type="entry name" value="G_HFLX"/>
    <property type="match status" value="1"/>
</dbReference>
<dbReference type="InterPro" id="IPR042108">
    <property type="entry name" value="GTPase_HflX_N_sf"/>
</dbReference>
<evidence type="ECO:0000256" key="1">
    <source>
        <dbReference type="ARBA" id="ARBA00022490"/>
    </source>
</evidence>
<dbReference type="PANTHER" id="PTHR10229">
    <property type="entry name" value="GTP-BINDING PROTEIN HFLX"/>
    <property type="match status" value="1"/>
</dbReference>
<keyword evidence="2 8" id="KW-0479">Metal-binding</keyword>
<dbReference type="Pfam" id="PF19275">
    <property type="entry name" value="HflX_C"/>
    <property type="match status" value="1"/>
</dbReference>
<evidence type="ECO:0000313" key="11">
    <source>
        <dbReference type="EMBL" id="PAB58992.1"/>
    </source>
</evidence>
<feature type="binding site" evidence="8">
    <location>
        <position position="248"/>
    </location>
    <ligand>
        <name>Mg(2+)</name>
        <dbReference type="ChEBI" id="CHEBI:18420"/>
    </ligand>
</feature>
<dbReference type="AlphaFoldDB" id="A0A267MHV8"/>
<sequence>MQFNENNEVILEVKQRAILVGLDTGKRNEILTMENSLEELKELTKAAGGEVIDTIIQKRPKVDSTFYIGKGKADEIKVLCDMLDANLVIFNEELSGAQIRNLEERMEVTVLDRTALILDIFAQRAKSKEGKLQVELAQLKYRLPRLVGLGRSLSRTGAGIGARGPGETKLELDRRHILERITDIRRQIDEVKKNREVQRKQRQKNEIPVVALVGYTNAGKSTLMNKILEICEQDIEKSVFAKDMLFATLDTTHRKITLPSKDEFILIDTVGFVSKLPHDLVDAFKATLEEVQDSDLLIHVVDSTNEDYEGQMRVTNSVLKELDVEDKSTILAYNKIDRLEHNNILKDNDDTLEISATKEIGLDKLIEKIKEKIFSHMKEVTLLIPYDKGNVLSYLCDKTNVSNQEYVENGTLVKTRLDNIDYNKYNQYIIEG</sequence>
<dbReference type="GO" id="GO:0043022">
    <property type="term" value="F:ribosome binding"/>
    <property type="evidence" value="ECO:0007669"/>
    <property type="project" value="TreeGrafter"/>
</dbReference>
<feature type="coiled-coil region" evidence="9">
    <location>
        <begin position="174"/>
        <end position="201"/>
    </location>
</feature>
<dbReference type="NCBIfam" id="TIGR03156">
    <property type="entry name" value="GTP_HflX"/>
    <property type="match status" value="1"/>
</dbReference>
<keyword evidence="3 6" id="KW-0547">Nucleotide-binding</keyword>
<dbReference type="Pfam" id="PF01926">
    <property type="entry name" value="MMR_HSR1"/>
    <property type="match status" value="1"/>
</dbReference>
<feature type="binding site" evidence="7">
    <location>
        <begin position="355"/>
        <end position="357"/>
    </location>
    <ligand>
        <name>GTP</name>
        <dbReference type="ChEBI" id="CHEBI:37565"/>
    </ligand>
</feature>
<dbReference type="HAMAP" id="MF_00900">
    <property type="entry name" value="GTPase_HflX"/>
    <property type="match status" value="1"/>
</dbReference>
<evidence type="ECO:0000256" key="3">
    <source>
        <dbReference type="ARBA" id="ARBA00022741"/>
    </source>
</evidence>
<dbReference type="Gene3D" id="3.40.50.11060">
    <property type="entry name" value="GTPase HflX, N-terminal domain"/>
    <property type="match status" value="1"/>
</dbReference>
<feature type="binding site" evidence="7">
    <location>
        <begin position="334"/>
        <end position="337"/>
    </location>
    <ligand>
        <name>GTP</name>
        <dbReference type="ChEBI" id="CHEBI:37565"/>
    </ligand>
</feature>
<dbReference type="InterPro" id="IPR030394">
    <property type="entry name" value="G_HFLX_dom"/>
</dbReference>
<dbReference type="PANTHER" id="PTHR10229:SF0">
    <property type="entry name" value="GTP-BINDING PROTEIN 6-RELATED"/>
    <property type="match status" value="1"/>
</dbReference>
<dbReference type="Proteomes" id="UP000216024">
    <property type="component" value="Unassembled WGS sequence"/>
</dbReference>
<dbReference type="Gene3D" id="3.40.50.300">
    <property type="entry name" value="P-loop containing nucleotide triphosphate hydrolases"/>
    <property type="match status" value="1"/>
</dbReference>
<evidence type="ECO:0000256" key="6">
    <source>
        <dbReference type="HAMAP-Rule" id="MF_00900"/>
    </source>
</evidence>
<feature type="domain" description="Hflx-type G" evidence="10">
    <location>
        <begin position="208"/>
        <end position="377"/>
    </location>
</feature>
<evidence type="ECO:0000259" key="10">
    <source>
        <dbReference type="PROSITE" id="PS51705"/>
    </source>
</evidence>
<dbReference type="OrthoDB" id="9812272at2"/>
<keyword evidence="1 6" id="KW-0963">Cytoplasm</keyword>
<keyword evidence="4 8" id="KW-0460">Magnesium</keyword>
<dbReference type="RefSeq" id="WP_095134058.1">
    <property type="nucleotide sequence ID" value="NZ_NIBG01000010.1"/>
</dbReference>
<feature type="binding site" evidence="7">
    <location>
        <begin position="246"/>
        <end position="250"/>
    </location>
    <ligand>
        <name>GTP</name>
        <dbReference type="ChEBI" id="CHEBI:37565"/>
    </ligand>
</feature>
<dbReference type="Gene3D" id="6.10.250.2860">
    <property type="match status" value="1"/>
</dbReference>
<dbReference type="InterPro" id="IPR016496">
    <property type="entry name" value="GTPase_HflX"/>
</dbReference>
<feature type="binding site" evidence="7">
    <location>
        <begin position="268"/>
        <end position="271"/>
    </location>
    <ligand>
        <name>GTP</name>
        <dbReference type="ChEBI" id="CHEBI:37565"/>
    </ligand>
</feature>
<accession>A0A267MHV8</accession>
<dbReference type="InterPro" id="IPR025121">
    <property type="entry name" value="GTPase_HflX_N"/>
</dbReference>
<comment type="cofactor">
    <cofactor evidence="8">
        <name>Mg(2+)</name>
        <dbReference type="ChEBI" id="CHEBI:18420"/>
    </cofactor>
</comment>
<name>A0A267MHV8_9FIRM</name>
<evidence type="ECO:0000256" key="8">
    <source>
        <dbReference type="PIRSR" id="PIRSR006809-2"/>
    </source>
</evidence>
<dbReference type="InterPro" id="IPR045498">
    <property type="entry name" value="HflX_C"/>
</dbReference>
<dbReference type="EMBL" id="NIBG01000010">
    <property type="protein sequence ID" value="PAB58992.1"/>
    <property type="molecule type" value="Genomic_DNA"/>
</dbReference>
<dbReference type="FunFam" id="3.40.50.11060:FF:000001">
    <property type="entry name" value="GTPase HflX"/>
    <property type="match status" value="1"/>
</dbReference>
<proteinExistence type="inferred from homology"/>
<protein>
    <recommendedName>
        <fullName evidence="6">GTPase HflX</fullName>
    </recommendedName>
    <alternativeName>
        <fullName evidence="6">GTP-binding protein HflX</fullName>
    </alternativeName>
</protein>
<dbReference type="GO" id="GO:0003924">
    <property type="term" value="F:GTPase activity"/>
    <property type="evidence" value="ECO:0007669"/>
    <property type="project" value="UniProtKB-UniRule"/>
</dbReference>
<comment type="subunit">
    <text evidence="6">Monomer. Associates with the 50S ribosomal subunit.</text>
</comment>
<dbReference type="PRINTS" id="PR00326">
    <property type="entry name" value="GTP1OBG"/>
</dbReference>
<dbReference type="PIRSF" id="PIRSF006809">
    <property type="entry name" value="GTP-binding_hflX_prd"/>
    <property type="match status" value="1"/>
</dbReference>
<dbReference type="GO" id="GO:0005525">
    <property type="term" value="F:GTP binding"/>
    <property type="evidence" value="ECO:0007669"/>
    <property type="project" value="UniProtKB-UniRule"/>
</dbReference>
<feature type="binding site" evidence="7">
    <location>
        <begin position="214"/>
        <end position="221"/>
    </location>
    <ligand>
        <name>GTP</name>
        <dbReference type="ChEBI" id="CHEBI:37565"/>
    </ligand>
</feature>
<dbReference type="InterPro" id="IPR006073">
    <property type="entry name" value="GTP-bd"/>
</dbReference>
<evidence type="ECO:0000256" key="2">
    <source>
        <dbReference type="ARBA" id="ARBA00022723"/>
    </source>
</evidence>